<evidence type="ECO:0000313" key="3">
    <source>
        <dbReference type="EMBL" id="PID57783.1"/>
    </source>
</evidence>
<evidence type="ECO:0000259" key="2">
    <source>
        <dbReference type="Pfam" id="PF07589"/>
    </source>
</evidence>
<comment type="caution">
    <text evidence="3">The sequence shown here is derived from an EMBL/GenBank/DDBJ whole genome shotgun (WGS) entry which is preliminary data.</text>
</comment>
<evidence type="ECO:0000313" key="4">
    <source>
        <dbReference type="Proteomes" id="UP000229740"/>
    </source>
</evidence>
<dbReference type="Proteomes" id="UP000229740">
    <property type="component" value="Unassembled WGS sequence"/>
</dbReference>
<dbReference type="Pfam" id="PF07589">
    <property type="entry name" value="PEP-CTERM"/>
    <property type="match status" value="1"/>
</dbReference>
<dbReference type="NCBIfam" id="TIGR02595">
    <property type="entry name" value="PEP_CTERM"/>
    <property type="match status" value="1"/>
</dbReference>
<sequence>MKSLLTTLSLATLLITTAGLHHSVALDLGTDITIADLNSRGEGWYGDREDQETEPGTITNQSWDLEGMFLRGSQLSLVGGYDFRQGEHKIYTGDIFIDVDGDIVYGQDITTLRGNGYQALSNSFGYDYVIDLTLDGNTLSSSYDVYQLDASATLLSPYYRLNDESGAFRYVAGGELIGSGDVFYQSGLSDAELGFLGGRHNVLSVDLSFLNPGTAFTAHYTMGCGNDDLMGSGSLAPTATPEPGTLLLLSSGMFAVIGLLRKRCA</sequence>
<proteinExistence type="predicted"/>
<organism evidence="3 4">
    <name type="scientific">candidate division KSB3 bacterium</name>
    <dbReference type="NCBI Taxonomy" id="2044937"/>
    <lineage>
        <taxon>Bacteria</taxon>
        <taxon>candidate division KSB3</taxon>
    </lineage>
</organism>
<name>A0A2G6E6R0_9BACT</name>
<reference evidence="3 4" key="1">
    <citation type="submission" date="2017-10" db="EMBL/GenBank/DDBJ databases">
        <title>Novel microbial diversity and functional potential in the marine mammal oral microbiome.</title>
        <authorList>
            <person name="Dudek N.K."/>
            <person name="Sun C.L."/>
            <person name="Burstein D."/>
            <person name="Kantor R.S."/>
            <person name="Aliaga Goltsman D.S."/>
            <person name="Bik E.M."/>
            <person name="Thomas B.C."/>
            <person name="Banfield J.F."/>
            <person name="Relman D.A."/>
        </authorList>
    </citation>
    <scope>NUCLEOTIDE SEQUENCE [LARGE SCALE GENOMIC DNA]</scope>
    <source>
        <strain evidence="3">DOLZORAL124_49_17</strain>
    </source>
</reference>
<dbReference type="InterPro" id="IPR013424">
    <property type="entry name" value="Ice-binding_C"/>
</dbReference>
<keyword evidence="1" id="KW-0732">Signal</keyword>
<gene>
    <name evidence="3" type="ORF">CSB45_06040</name>
</gene>
<feature type="signal peptide" evidence="1">
    <location>
        <begin position="1"/>
        <end position="18"/>
    </location>
</feature>
<accession>A0A2G6E6R0</accession>
<protein>
    <recommendedName>
        <fullName evidence="2">Ice-binding protein C-terminal domain-containing protein</fullName>
    </recommendedName>
</protein>
<feature type="chain" id="PRO_5013727862" description="Ice-binding protein C-terminal domain-containing protein" evidence="1">
    <location>
        <begin position="19"/>
        <end position="265"/>
    </location>
</feature>
<feature type="domain" description="Ice-binding protein C-terminal" evidence="2">
    <location>
        <begin position="239"/>
        <end position="262"/>
    </location>
</feature>
<evidence type="ECO:0000256" key="1">
    <source>
        <dbReference type="SAM" id="SignalP"/>
    </source>
</evidence>
<dbReference type="EMBL" id="PDPS01000025">
    <property type="protein sequence ID" value="PID57783.1"/>
    <property type="molecule type" value="Genomic_DNA"/>
</dbReference>
<dbReference type="AlphaFoldDB" id="A0A2G6E6R0"/>